<name>A0ACC2PVU8_9HYME</name>
<accession>A0ACC2PVU8</accession>
<keyword evidence="2" id="KW-1185">Reference proteome</keyword>
<organism evidence="1 2">
    <name type="scientific">Eretmocerus hayati</name>
    <dbReference type="NCBI Taxonomy" id="131215"/>
    <lineage>
        <taxon>Eukaryota</taxon>
        <taxon>Metazoa</taxon>
        <taxon>Ecdysozoa</taxon>
        <taxon>Arthropoda</taxon>
        <taxon>Hexapoda</taxon>
        <taxon>Insecta</taxon>
        <taxon>Pterygota</taxon>
        <taxon>Neoptera</taxon>
        <taxon>Endopterygota</taxon>
        <taxon>Hymenoptera</taxon>
        <taxon>Apocrita</taxon>
        <taxon>Proctotrupomorpha</taxon>
        <taxon>Chalcidoidea</taxon>
        <taxon>Aphelinidae</taxon>
        <taxon>Aphelininae</taxon>
        <taxon>Eretmocerus</taxon>
    </lineage>
</organism>
<dbReference type="EMBL" id="CM056741">
    <property type="protein sequence ID" value="KAJ8687608.1"/>
    <property type="molecule type" value="Genomic_DNA"/>
</dbReference>
<proteinExistence type="predicted"/>
<gene>
    <name evidence="1" type="ORF">QAD02_023402</name>
</gene>
<sequence>MLTEYATVGYMAKRIQMRKQRFAKIAESMKAARENPGPPPGDHEVHAPKQTEVRFKVHGKGGTHENTINGRADEEAPPPPAHHFPGKDMGMYDDAHAALQSFPKATKHTMLGVTPSDIDKYSRIVFPVCFVCFNLMYWIIYLHISDVVADDLVLLEEAK</sequence>
<evidence type="ECO:0000313" key="2">
    <source>
        <dbReference type="Proteomes" id="UP001239111"/>
    </source>
</evidence>
<comment type="caution">
    <text evidence="1">The sequence shown here is derived from an EMBL/GenBank/DDBJ whole genome shotgun (WGS) entry which is preliminary data.</text>
</comment>
<evidence type="ECO:0000313" key="1">
    <source>
        <dbReference type="EMBL" id="KAJ8687608.1"/>
    </source>
</evidence>
<dbReference type="Proteomes" id="UP001239111">
    <property type="component" value="Chromosome 1"/>
</dbReference>
<protein>
    <submittedName>
        <fullName evidence="1">Uncharacterized protein</fullName>
    </submittedName>
</protein>
<reference evidence="1" key="1">
    <citation type="submission" date="2023-04" db="EMBL/GenBank/DDBJ databases">
        <title>A chromosome-level genome assembly of the parasitoid wasp Eretmocerus hayati.</title>
        <authorList>
            <person name="Zhong Y."/>
            <person name="Liu S."/>
            <person name="Liu Y."/>
        </authorList>
    </citation>
    <scope>NUCLEOTIDE SEQUENCE</scope>
    <source>
        <strain evidence="1">ZJU_SS_LIU_2023</strain>
    </source>
</reference>